<evidence type="ECO:0000256" key="1">
    <source>
        <dbReference type="SAM" id="MobiDB-lite"/>
    </source>
</evidence>
<keyword evidence="5" id="KW-1185">Reference proteome</keyword>
<sequence>MATDLSSESSDTAASEFDWLTLDDGEQVQWSGKPHVYSIVPALIVGLPLALFLIGIPIVVGAYLNRENTVYLLTNEALYRKSGILSRDVQKIEFEKVQNISYSQGALGNYFGYGTVDISTAGGTGVEMQFRSVPDPKAVQQRINEQSRRARGKGADDRSTSESPEQVLEDIRTELRAIRRAVEAGGRDATPTDPEGDDGGRN</sequence>
<reference evidence="4 5" key="1">
    <citation type="submission" date="2019-01" db="EMBL/GenBank/DDBJ databases">
        <title>Halorientalis sp. F13-25 a new haloarchaeum isolated from hypersaline water.</title>
        <authorList>
            <person name="Ana D.-V."/>
            <person name="Cristina S.-P."/>
            <person name="Antonio V."/>
        </authorList>
    </citation>
    <scope>NUCLEOTIDE SEQUENCE [LARGE SCALE GENOMIC DNA]</scope>
    <source>
        <strain evidence="4 5">F13-25</strain>
    </source>
</reference>
<feature type="domain" description="YdbS-like PH" evidence="3">
    <location>
        <begin position="68"/>
        <end position="143"/>
    </location>
</feature>
<dbReference type="EMBL" id="RDFA01000002">
    <property type="protein sequence ID" value="RXK50052.1"/>
    <property type="molecule type" value="Genomic_DNA"/>
</dbReference>
<comment type="caution">
    <text evidence="4">The sequence shown here is derived from an EMBL/GenBank/DDBJ whole genome shotgun (WGS) entry which is preliminary data.</text>
</comment>
<dbReference type="OrthoDB" id="203544at2157"/>
<keyword evidence="2" id="KW-0472">Membrane</keyword>
<name>A0A498KWR0_9EURY</name>
<dbReference type="Pfam" id="PF03703">
    <property type="entry name" value="bPH_2"/>
    <property type="match status" value="1"/>
</dbReference>
<accession>A0A498KWR0</accession>
<dbReference type="PANTHER" id="PTHR37938:SF1">
    <property type="entry name" value="BLL0215 PROTEIN"/>
    <property type="match status" value="1"/>
</dbReference>
<protein>
    <submittedName>
        <fullName evidence="4">PH domain-containing protein</fullName>
    </submittedName>
</protein>
<dbReference type="AlphaFoldDB" id="A0A498KWR0"/>
<proteinExistence type="predicted"/>
<dbReference type="RefSeq" id="WP_129068017.1">
    <property type="nucleotide sequence ID" value="NZ_RDFA01000002.1"/>
</dbReference>
<organism evidence="4 5">
    <name type="scientific">Halorientalis pallida</name>
    <dbReference type="NCBI Taxonomy" id="2479928"/>
    <lineage>
        <taxon>Archaea</taxon>
        <taxon>Methanobacteriati</taxon>
        <taxon>Methanobacteriota</taxon>
        <taxon>Stenosarchaea group</taxon>
        <taxon>Halobacteria</taxon>
        <taxon>Halobacteriales</taxon>
        <taxon>Haloarculaceae</taxon>
        <taxon>Halorientalis</taxon>
    </lineage>
</organism>
<evidence type="ECO:0000313" key="5">
    <source>
        <dbReference type="Proteomes" id="UP000289691"/>
    </source>
</evidence>
<feature type="compositionally biased region" description="Basic and acidic residues" evidence="1">
    <location>
        <begin position="169"/>
        <end position="186"/>
    </location>
</feature>
<gene>
    <name evidence="4" type="ORF">EAF64_05660</name>
</gene>
<keyword evidence="2" id="KW-1133">Transmembrane helix</keyword>
<evidence type="ECO:0000256" key="2">
    <source>
        <dbReference type="SAM" id="Phobius"/>
    </source>
</evidence>
<feature type="transmembrane region" description="Helical" evidence="2">
    <location>
        <begin position="39"/>
        <end position="64"/>
    </location>
</feature>
<dbReference type="Proteomes" id="UP000289691">
    <property type="component" value="Unassembled WGS sequence"/>
</dbReference>
<evidence type="ECO:0000259" key="3">
    <source>
        <dbReference type="Pfam" id="PF03703"/>
    </source>
</evidence>
<keyword evidence="2" id="KW-0812">Transmembrane</keyword>
<feature type="compositionally biased region" description="Basic and acidic residues" evidence="1">
    <location>
        <begin position="145"/>
        <end position="160"/>
    </location>
</feature>
<evidence type="ECO:0000313" key="4">
    <source>
        <dbReference type="EMBL" id="RXK50052.1"/>
    </source>
</evidence>
<dbReference type="PANTHER" id="PTHR37938">
    <property type="entry name" value="BLL0215 PROTEIN"/>
    <property type="match status" value="1"/>
</dbReference>
<dbReference type="InterPro" id="IPR005182">
    <property type="entry name" value="YdbS-like_PH"/>
</dbReference>
<feature type="region of interest" description="Disordered" evidence="1">
    <location>
        <begin position="134"/>
        <end position="202"/>
    </location>
</feature>